<dbReference type="EMBL" id="JBJURJ010000015">
    <property type="protein sequence ID" value="MFM9330920.1"/>
    <property type="molecule type" value="Genomic_DNA"/>
</dbReference>
<gene>
    <name evidence="1" type="ORF">ACI1P1_21750</name>
</gene>
<evidence type="ECO:0000313" key="2">
    <source>
        <dbReference type="Proteomes" id="UP001631969"/>
    </source>
</evidence>
<organism evidence="1 2">
    <name type="scientific">Paenibacillus mesotrionivorans</name>
    <dbReference type="NCBI Taxonomy" id="3160968"/>
    <lineage>
        <taxon>Bacteria</taxon>
        <taxon>Bacillati</taxon>
        <taxon>Bacillota</taxon>
        <taxon>Bacilli</taxon>
        <taxon>Bacillales</taxon>
        <taxon>Paenibacillaceae</taxon>
        <taxon>Paenibacillus</taxon>
    </lineage>
</organism>
<keyword evidence="2" id="KW-1185">Reference proteome</keyword>
<keyword evidence="1" id="KW-0489">Methyltransferase</keyword>
<comment type="caution">
    <text evidence="1">The sequence shown here is derived from an EMBL/GenBank/DDBJ whole genome shotgun (WGS) entry which is preliminary data.</text>
</comment>
<dbReference type="Proteomes" id="UP001631969">
    <property type="component" value="Unassembled WGS sequence"/>
</dbReference>
<sequence length="190" mass="21901">MMGSELLSFMRQYLKNPRTAGALLPSSKYVAQRMMEKIDFENARYLMEYSPGTGAFTGYLLKARKKETVVLLFESNREFCELLQKKFGHEPNLHIIHDSAKAIGQYMEKHNIPWIDYAVSSVPLTHISVHEATSLLHQSKKHLIQGGRFVSLQYSLTKQGLFQAYFKKIEITREMRNLPPAYVMCCSCSR</sequence>
<accession>A0ACC7P3C4</accession>
<proteinExistence type="predicted"/>
<name>A0ACC7P3C4_9BACL</name>
<evidence type="ECO:0000313" key="1">
    <source>
        <dbReference type="EMBL" id="MFM9330920.1"/>
    </source>
</evidence>
<keyword evidence="1" id="KW-0808">Transferase</keyword>
<reference evidence="1" key="1">
    <citation type="submission" date="2024-12" db="EMBL/GenBank/DDBJ databases">
        <authorList>
            <person name="Wu N."/>
        </authorList>
    </citation>
    <scope>NUCLEOTIDE SEQUENCE</scope>
    <source>
        <strain evidence="1">P15</strain>
    </source>
</reference>
<protein>
    <submittedName>
        <fullName evidence="1">Class I SAM-dependent methyltransferase</fullName>
    </submittedName>
</protein>